<dbReference type="Proteomes" id="UP000322983">
    <property type="component" value="Chromosome"/>
</dbReference>
<organism evidence="3 5">
    <name type="scientific">Sulfuracidifex tepidarius</name>
    <dbReference type="NCBI Taxonomy" id="1294262"/>
    <lineage>
        <taxon>Archaea</taxon>
        <taxon>Thermoproteota</taxon>
        <taxon>Thermoprotei</taxon>
        <taxon>Sulfolobales</taxon>
        <taxon>Sulfolobaceae</taxon>
        <taxon>Sulfuracidifex</taxon>
    </lineage>
</organism>
<keyword evidence="1" id="KW-0472">Membrane</keyword>
<proteinExistence type="predicted"/>
<keyword evidence="1" id="KW-1133">Transmembrane helix</keyword>
<evidence type="ECO:0000313" key="4">
    <source>
        <dbReference type="Proteomes" id="UP000322983"/>
    </source>
</evidence>
<dbReference type="AlphaFoldDB" id="A0A510E059"/>
<evidence type="ECO:0000256" key="1">
    <source>
        <dbReference type="SAM" id="Phobius"/>
    </source>
</evidence>
<dbReference type="GeneID" id="41716861"/>
<accession>A0A510DSF7</accession>
<dbReference type="Proteomes" id="UP000325030">
    <property type="component" value="Chromosome"/>
</dbReference>
<gene>
    <name evidence="2" type="ORF">IC006_0403</name>
    <name evidence="3" type="ORF">IC007_0374</name>
</gene>
<keyword evidence="4" id="KW-1185">Reference proteome</keyword>
<dbReference type="EMBL" id="AP018929">
    <property type="protein sequence ID" value="BBG23119.1"/>
    <property type="molecule type" value="Genomic_DNA"/>
</dbReference>
<dbReference type="KEGG" id="step:IC006_0403"/>
<evidence type="ECO:0000313" key="3">
    <source>
        <dbReference type="EMBL" id="BBG25869.1"/>
    </source>
</evidence>
<keyword evidence="1" id="KW-0812">Transmembrane</keyword>
<name>A0A510E059_9CREN</name>
<dbReference type="RefSeq" id="WP_054846494.1">
    <property type="nucleotide sequence ID" value="NZ_AP018929.1"/>
</dbReference>
<dbReference type="EMBL" id="AP018930">
    <property type="protein sequence ID" value="BBG25869.1"/>
    <property type="molecule type" value="Genomic_DNA"/>
</dbReference>
<evidence type="ECO:0000313" key="5">
    <source>
        <dbReference type="Proteomes" id="UP000325030"/>
    </source>
</evidence>
<reference evidence="5" key="1">
    <citation type="submission" date="2018-09" db="EMBL/GenBank/DDBJ databases">
        <title>Complete Genome Sequencing of Sulfolobus sp. JCM 16834.</title>
        <authorList>
            <person name="Kato S."/>
            <person name="Itoh T."/>
            <person name="Ohkuma M."/>
        </authorList>
    </citation>
    <scope>NUCLEOTIDE SEQUENCE [LARGE SCALE GENOMIC DNA]</scope>
    <source>
        <strain evidence="5">IC-007</strain>
    </source>
</reference>
<sequence>MKNFKSLKLKRGESNIIGSLFLILIVVVGAILVGYYVFGLISNNQAKTTMEILNENYVGGTLYLTLKNVGNALEDVNSVQVYHGNTVIGSYSSSGVTVMQPINPNPTTSSTSSLQPGQETVVQIPLSGAEPGQSVTVIVTVGSGQSENTVSQDFTLN</sequence>
<feature type="transmembrane region" description="Helical" evidence="1">
    <location>
        <begin position="20"/>
        <end position="38"/>
    </location>
</feature>
<protein>
    <recommendedName>
        <fullName evidence="6">Archaeal Type IV pilin N-terminal domain-containing protein</fullName>
    </recommendedName>
</protein>
<dbReference type="NCBIfam" id="TIGR02537">
    <property type="entry name" value="arch_flag_Nterm"/>
    <property type="match status" value="1"/>
</dbReference>
<dbReference type="InterPro" id="IPR013373">
    <property type="entry name" value="Flagellin/pilin_N_arc"/>
</dbReference>
<reference evidence="3 4" key="2">
    <citation type="journal article" date="2020" name="Int. J. Syst. Evol. Microbiol.">
        <title>Sulfuracidifex tepidarius gen. nov., sp. nov. and transfer of Sulfolobus metallicus Huber and Stetter 1992 to the genus Sulfuracidifex as Sulfuracidifex metallicus comb. nov.</title>
        <authorList>
            <person name="Itoh T."/>
            <person name="Miura T."/>
            <person name="Sakai H.D."/>
            <person name="Kato S."/>
            <person name="Ohkuma M."/>
            <person name="Takashina T."/>
        </authorList>
    </citation>
    <scope>NUCLEOTIDE SEQUENCE</scope>
    <source>
        <strain evidence="2 4">IC-006</strain>
        <strain evidence="3">IC-007</strain>
    </source>
</reference>
<evidence type="ECO:0008006" key="6">
    <source>
        <dbReference type="Google" id="ProtNLM"/>
    </source>
</evidence>
<evidence type="ECO:0000313" key="2">
    <source>
        <dbReference type="EMBL" id="BBG23119.1"/>
    </source>
</evidence>
<accession>A0A510E059</accession>